<accession>A0A0D0CSP9</accession>
<feature type="transmembrane region" description="Helical" evidence="1">
    <location>
        <begin position="238"/>
        <end position="256"/>
    </location>
</feature>
<proteinExistence type="predicted"/>
<organism evidence="2 3">
    <name type="scientific">Collybiopsis luxurians FD-317 M1</name>
    <dbReference type="NCBI Taxonomy" id="944289"/>
    <lineage>
        <taxon>Eukaryota</taxon>
        <taxon>Fungi</taxon>
        <taxon>Dikarya</taxon>
        <taxon>Basidiomycota</taxon>
        <taxon>Agaricomycotina</taxon>
        <taxon>Agaricomycetes</taxon>
        <taxon>Agaricomycetidae</taxon>
        <taxon>Agaricales</taxon>
        <taxon>Marasmiineae</taxon>
        <taxon>Omphalotaceae</taxon>
        <taxon>Collybiopsis</taxon>
        <taxon>Collybiopsis luxurians</taxon>
    </lineage>
</organism>
<evidence type="ECO:0000256" key="1">
    <source>
        <dbReference type="SAM" id="Phobius"/>
    </source>
</evidence>
<dbReference type="HOGENOM" id="CLU_044614_9_1_1"/>
<sequence length="386" mass="42795">MSTTSTDREVIVDVGNDFVVKVARVVFGALFYGIYLILVYFLVTLFIRRVGNTKTRPSLYLVLVTAILFLGSTAFLSFDIADLVARMNFILIDNPDEAYQDKLAEADDRLKRLVWTGEMLFIFMLPLGDSVVFWRTWALFPDMRKIMLIPFGTLLGSIVAALYELGCDLKTHWAINNLTPSAGSVGAEKCAHADLSSYTLSFATNIICTGLIVYRAWEHRKFMDQYLDESRRRTQAERVLTLLIESGGAYLLLYTLQSIPIYDKNLSGGASIAFNIINAIIQQGMGMYPTAIIVIVQMQRTLWADAEDGDTKHTLNSRPGMVFARHAPNTTLGTTTGTGTEFEGSIYPTSAASNLDSSRNGMRKEGVAIAFMDHYDGKDSRGTASS</sequence>
<feature type="transmembrane region" description="Helical" evidence="1">
    <location>
        <begin position="25"/>
        <end position="47"/>
    </location>
</feature>
<feature type="transmembrane region" description="Helical" evidence="1">
    <location>
        <begin position="276"/>
        <end position="296"/>
    </location>
</feature>
<dbReference type="Proteomes" id="UP000053593">
    <property type="component" value="Unassembled WGS sequence"/>
</dbReference>
<name>A0A0D0CSP9_9AGAR</name>
<protein>
    <submittedName>
        <fullName evidence="2">Uncharacterized protein</fullName>
    </submittedName>
</protein>
<keyword evidence="3" id="KW-1185">Reference proteome</keyword>
<feature type="transmembrane region" description="Helical" evidence="1">
    <location>
        <begin position="146"/>
        <end position="163"/>
    </location>
</feature>
<reference evidence="2 3" key="1">
    <citation type="submission" date="2014-04" db="EMBL/GenBank/DDBJ databases">
        <title>Evolutionary Origins and Diversification of the Mycorrhizal Mutualists.</title>
        <authorList>
            <consortium name="DOE Joint Genome Institute"/>
            <consortium name="Mycorrhizal Genomics Consortium"/>
            <person name="Kohler A."/>
            <person name="Kuo A."/>
            <person name="Nagy L.G."/>
            <person name="Floudas D."/>
            <person name="Copeland A."/>
            <person name="Barry K.W."/>
            <person name="Cichocki N."/>
            <person name="Veneault-Fourrey C."/>
            <person name="LaButti K."/>
            <person name="Lindquist E.A."/>
            <person name="Lipzen A."/>
            <person name="Lundell T."/>
            <person name="Morin E."/>
            <person name="Murat C."/>
            <person name="Riley R."/>
            <person name="Ohm R."/>
            <person name="Sun H."/>
            <person name="Tunlid A."/>
            <person name="Henrissat B."/>
            <person name="Grigoriev I.V."/>
            <person name="Hibbett D.S."/>
            <person name="Martin F."/>
        </authorList>
    </citation>
    <scope>NUCLEOTIDE SEQUENCE [LARGE SCALE GENOMIC DNA]</scope>
    <source>
        <strain evidence="2 3">FD-317 M1</strain>
    </source>
</reference>
<feature type="transmembrane region" description="Helical" evidence="1">
    <location>
        <begin position="59"/>
        <end position="78"/>
    </location>
</feature>
<dbReference type="AlphaFoldDB" id="A0A0D0CSP9"/>
<evidence type="ECO:0000313" key="3">
    <source>
        <dbReference type="Proteomes" id="UP000053593"/>
    </source>
</evidence>
<keyword evidence="1" id="KW-1133">Transmembrane helix</keyword>
<dbReference type="OrthoDB" id="2744793at2759"/>
<feature type="transmembrane region" description="Helical" evidence="1">
    <location>
        <begin position="198"/>
        <end position="217"/>
    </location>
</feature>
<dbReference type="EMBL" id="KN834767">
    <property type="protein sequence ID" value="KIK62382.1"/>
    <property type="molecule type" value="Genomic_DNA"/>
</dbReference>
<evidence type="ECO:0000313" key="2">
    <source>
        <dbReference type="EMBL" id="KIK62382.1"/>
    </source>
</evidence>
<gene>
    <name evidence="2" type="ORF">GYMLUDRAFT_41814</name>
</gene>
<feature type="transmembrane region" description="Helical" evidence="1">
    <location>
        <begin position="113"/>
        <end position="134"/>
    </location>
</feature>
<keyword evidence="1" id="KW-0812">Transmembrane</keyword>
<keyword evidence="1" id="KW-0472">Membrane</keyword>